<evidence type="ECO:0000256" key="2">
    <source>
        <dbReference type="SAM" id="MobiDB-lite"/>
    </source>
</evidence>
<keyword evidence="4" id="KW-1185">Reference proteome</keyword>
<protein>
    <recommendedName>
        <fullName evidence="5">Type III secretion protein</fullName>
    </recommendedName>
</protein>
<proteinExistence type="predicted"/>
<evidence type="ECO:0000313" key="4">
    <source>
        <dbReference type="Proteomes" id="UP000235347"/>
    </source>
</evidence>
<comment type="caution">
    <text evidence="3">The sequence shown here is derived from an EMBL/GenBank/DDBJ whole genome shotgun (WGS) entry which is preliminary data.</text>
</comment>
<sequence>MDKIIAKLTRVREMRRDVVLAQVRRQEAVVEAARDEWRRAEDEVKRLIAAKFEAGRVLTSQRLGEPRSARELVGVGIDWQLFDDRIEAARELTVPALARVREETARLDELREQLRRADAKRDQAERTAERLTRAATQRAEAADEARAEEAALRVAIAPLGEHEG</sequence>
<organism evidence="3 4">
    <name type="scientific">Trinickia soli</name>
    <dbReference type="NCBI Taxonomy" id="380675"/>
    <lineage>
        <taxon>Bacteria</taxon>
        <taxon>Pseudomonadati</taxon>
        <taxon>Pseudomonadota</taxon>
        <taxon>Betaproteobacteria</taxon>
        <taxon>Burkholderiales</taxon>
        <taxon>Burkholderiaceae</taxon>
        <taxon>Trinickia</taxon>
    </lineage>
</organism>
<accession>A0A2N7VND3</accession>
<dbReference type="RefSeq" id="WP_102612073.1">
    <property type="nucleotide sequence ID" value="NZ_CADIKD010000017.1"/>
</dbReference>
<feature type="compositionally biased region" description="Basic and acidic residues" evidence="2">
    <location>
        <begin position="116"/>
        <end position="132"/>
    </location>
</feature>
<dbReference type="AlphaFoldDB" id="A0A2N7VND3"/>
<evidence type="ECO:0000313" key="3">
    <source>
        <dbReference type="EMBL" id="PMS18669.1"/>
    </source>
</evidence>
<name>A0A2N7VND3_9BURK</name>
<evidence type="ECO:0008006" key="5">
    <source>
        <dbReference type="Google" id="ProtNLM"/>
    </source>
</evidence>
<reference evidence="3 4" key="1">
    <citation type="submission" date="2018-01" db="EMBL/GenBank/DDBJ databases">
        <title>Whole genome analyses suggest that Burkholderia sensu lato contains two further novel genera in the rhizoxinica-symbiotica group Mycetohabitans gen. nov., and Trinickia gen. nov.: implications for the evolution of diazotrophy and nodulation in the Burkholderiaceae.</title>
        <authorList>
            <person name="Estrada-de los Santos P."/>
            <person name="Palmer M."/>
            <person name="Chavez-Ramirez B."/>
            <person name="Beukes C."/>
            <person name="Steenkamp E.T."/>
            <person name="Hirsch A.M."/>
            <person name="Manyaka P."/>
            <person name="Maluk M."/>
            <person name="Lafos M."/>
            <person name="Crook M."/>
            <person name="Gross E."/>
            <person name="Simon M.F."/>
            <person name="Bueno dos Reis Junior F."/>
            <person name="Poole P.S."/>
            <person name="Venter S.N."/>
            <person name="James E.K."/>
        </authorList>
    </citation>
    <scope>NUCLEOTIDE SEQUENCE [LARGE SCALE GENOMIC DNA]</scope>
    <source>
        <strain evidence="3 4">GP25-8</strain>
    </source>
</reference>
<keyword evidence="1" id="KW-0175">Coiled coil</keyword>
<feature type="coiled-coil region" evidence="1">
    <location>
        <begin position="23"/>
        <end position="50"/>
    </location>
</feature>
<gene>
    <name evidence="3" type="ORF">C0Z19_22625</name>
</gene>
<feature type="region of interest" description="Disordered" evidence="2">
    <location>
        <begin position="116"/>
        <end position="139"/>
    </location>
</feature>
<dbReference type="EMBL" id="PNYB01000024">
    <property type="protein sequence ID" value="PMS18669.1"/>
    <property type="molecule type" value="Genomic_DNA"/>
</dbReference>
<evidence type="ECO:0000256" key="1">
    <source>
        <dbReference type="SAM" id="Coils"/>
    </source>
</evidence>
<dbReference type="Proteomes" id="UP000235347">
    <property type="component" value="Unassembled WGS sequence"/>
</dbReference>